<sequence length="349" mass="37077">MQYKNSVLFLTALSVGSAVARLHGHDRRHAHAKVGEVVQKEEAQVAAPVEQKIAELEQRDEVYATIDGVLESWINNWAVQVDTATSTSTSTSTSIYVAPTTTTAPIAIFTSNPAVESTVTPVPTSTPSGGDWYETPSDGEYSRSGFGGSTASQSTGSLDWDYIGNVGSPWGSNIIQISESVANQYKHVLRFEGSSSTSQTVVFWNTYGPNGKMDGFWSPNKALEFTLEPNGVAYVAIDDNSQGGWAAGSDSVPLSGIGEYAGTWGEFDMSSEKNDGYSGWDVSSIIAQLAGLDVQGMRICNHEGEMCSSIATGLSSLLNAYTSADQGNPSLAVSQAEGPVRLVVNLDWS</sequence>
<dbReference type="PANTHER" id="PTHR42039:SF1">
    <property type="entry name" value="PUTATIVE (AFU_ORTHOLOGUE AFUA_3G02940)-RELATED"/>
    <property type="match status" value="1"/>
</dbReference>
<dbReference type="Pfam" id="PF25312">
    <property type="entry name" value="Allergen_Asp_f_4"/>
    <property type="match status" value="1"/>
</dbReference>
<keyword evidence="2" id="KW-0732">Signal</keyword>
<evidence type="ECO:0000313" key="4">
    <source>
        <dbReference type="Proteomes" id="UP001215712"/>
    </source>
</evidence>
<dbReference type="GO" id="GO:0005576">
    <property type="term" value="C:extracellular region"/>
    <property type="evidence" value="ECO:0007669"/>
    <property type="project" value="InterPro"/>
</dbReference>
<name>A0AAD6HAF8_9EURO</name>
<feature type="compositionally biased region" description="Low complexity" evidence="1">
    <location>
        <begin position="117"/>
        <end position="128"/>
    </location>
</feature>
<dbReference type="InterPro" id="IPR038903">
    <property type="entry name" value="Allergen_Asp_f_4"/>
</dbReference>
<comment type="caution">
    <text evidence="3">The sequence shown here is derived from an EMBL/GenBank/DDBJ whole genome shotgun (WGS) entry which is preliminary data.</text>
</comment>
<organism evidence="3 4">
    <name type="scientific">Penicillium malachiteum</name>
    <dbReference type="NCBI Taxonomy" id="1324776"/>
    <lineage>
        <taxon>Eukaryota</taxon>
        <taxon>Fungi</taxon>
        <taxon>Dikarya</taxon>
        <taxon>Ascomycota</taxon>
        <taxon>Pezizomycotina</taxon>
        <taxon>Eurotiomycetes</taxon>
        <taxon>Eurotiomycetidae</taxon>
        <taxon>Eurotiales</taxon>
        <taxon>Aspergillaceae</taxon>
        <taxon>Penicillium</taxon>
    </lineage>
</organism>
<reference evidence="3" key="2">
    <citation type="submission" date="2023-01" db="EMBL/GenBank/DDBJ databases">
        <authorList>
            <person name="Petersen C."/>
        </authorList>
    </citation>
    <scope>NUCLEOTIDE SEQUENCE</scope>
    <source>
        <strain evidence="3">IBT 17514</strain>
    </source>
</reference>
<accession>A0AAD6HAF8</accession>
<proteinExistence type="predicted"/>
<dbReference type="Proteomes" id="UP001215712">
    <property type="component" value="Unassembled WGS sequence"/>
</dbReference>
<dbReference type="PANTHER" id="PTHR42039">
    <property type="entry name" value="PUTATIVE (AFU_ORTHOLOGUE AFUA_3G02940)-RELATED"/>
    <property type="match status" value="1"/>
</dbReference>
<gene>
    <name evidence="3" type="ORF">N7493_011785</name>
</gene>
<evidence type="ECO:0000313" key="3">
    <source>
        <dbReference type="EMBL" id="KAJ5703396.1"/>
    </source>
</evidence>
<feature type="region of interest" description="Disordered" evidence="1">
    <location>
        <begin position="117"/>
        <end position="152"/>
    </location>
</feature>
<dbReference type="GO" id="GO:0019863">
    <property type="term" value="F:IgE binding"/>
    <property type="evidence" value="ECO:0007669"/>
    <property type="project" value="InterPro"/>
</dbReference>
<feature type="chain" id="PRO_5042242279" evidence="2">
    <location>
        <begin position="21"/>
        <end position="349"/>
    </location>
</feature>
<dbReference type="EMBL" id="JAQJAN010000023">
    <property type="protein sequence ID" value="KAJ5703396.1"/>
    <property type="molecule type" value="Genomic_DNA"/>
</dbReference>
<evidence type="ECO:0000256" key="1">
    <source>
        <dbReference type="SAM" id="MobiDB-lite"/>
    </source>
</evidence>
<dbReference type="AlphaFoldDB" id="A0AAD6HAF8"/>
<evidence type="ECO:0000256" key="2">
    <source>
        <dbReference type="SAM" id="SignalP"/>
    </source>
</evidence>
<protein>
    <submittedName>
        <fullName evidence="3">Allergen</fullName>
    </submittedName>
</protein>
<keyword evidence="4" id="KW-1185">Reference proteome</keyword>
<feature type="signal peptide" evidence="2">
    <location>
        <begin position="1"/>
        <end position="20"/>
    </location>
</feature>
<reference evidence="3" key="1">
    <citation type="journal article" date="2023" name="IMA Fungus">
        <title>Comparative genomic study of the Penicillium genus elucidates a diverse pangenome and 15 lateral gene transfer events.</title>
        <authorList>
            <person name="Petersen C."/>
            <person name="Sorensen T."/>
            <person name="Nielsen M.R."/>
            <person name="Sondergaard T.E."/>
            <person name="Sorensen J.L."/>
            <person name="Fitzpatrick D.A."/>
            <person name="Frisvad J.C."/>
            <person name="Nielsen K.L."/>
        </authorList>
    </citation>
    <scope>NUCLEOTIDE SEQUENCE</scope>
    <source>
        <strain evidence="3">IBT 17514</strain>
    </source>
</reference>